<protein>
    <submittedName>
        <fullName evidence="1">Uncharacterized protein</fullName>
    </submittedName>
</protein>
<evidence type="ECO:0000313" key="4">
    <source>
        <dbReference type="Proteomes" id="UP000186879"/>
    </source>
</evidence>
<accession>A0A1L3Q2A3</accession>
<reference evidence="2 6" key="3">
    <citation type="submission" date="2018-10" db="EMBL/GenBank/DDBJ databases">
        <title>Cultivation of a novel Methanohalophilus strain from Kebrit Deep of the Red Sea and a genomic comparison of members of the genus Methanohalophilus.</title>
        <authorList>
            <person name="Guan Y."/>
            <person name="Ngugi D.K."/>
            <person name="Stingl U."/>
        </authorList>
    </citation>
    <scope>NUCLEOTIDE SEQUENCE [LARGE SCALE GENOMIC DNA]</scope>
    <source>
        <strain evidence="2 6">DSM 3094</strain>
    </source>
</reference>
<evidence type="ECO:0000313" key="1">
    <source>
        <dbReference type="EMBL" id="APH38963.1"/>
    </source>
</evidence>
<organism evidence="1 4">
    <name type="scientific">Methanohalophilus halophilus</name>
    <dbReference type="NCBI Taxonomy" id="2177"/>
    <lineage>
        <taxon>Archaea</taxon>
        <taxon>Methanobacteriati</taxon>
        <taxon>Methanobacteriota</taxon>
        <taxon>Stenosarchaea group</taxon>
        <taxon>Methanomicrobia</taxon>
        <taxon>Methanosarcinales</taxon>
        <taxon>Methanosarcinaceae</taxon>
        <taxon>Methanohalophilus</taxon>
    </lineage>
</organism>
<evidence type="ECO:0000313" key="5">
    <source>
        <dbReference type="Proteomes" id="UP000198669"/>
    </source>
</evidence>
<gene>
    <name evidence="1" type="ORF">BHR79_05300</name>
    <name evidence="2" type="ORF">EFE40_04945</name>
    <name evidence="3" type="ORF">SAMN04515625_1311</name>
</gene>
<dbReference type="GeneID" id="30583159"/>
<dbReference type="Proteomes" id="UP000267921">
    <property type="component" value="Unassembled WGS sequence"/>
</dbReference>
<dbReference type="RefSeq" id="WP_072561401.1">
    <property type="nucleotide sequence ID" value="NZ_CP017921.1"/>
</dbReference>
<dbReference type="KEGG" id="mhaz:BHR79_05300"/>
<dbReference type="EMBL" id="FNMU01000004">
    <property type="protein sequence ID" value="SDW64800.1"/>
    <property type="molecule type" value="Genomic_DNA"/>
</dbReference>
<reference evidence="3 5" key="2">
    <citation type="submission" date="2016-10" db="EMBL/GenBank/DDBJ databases">
        <authorList>
            <person name="de Groot N.N."/>
        </authorList>
    </citation>
    <scope>NUCLEOTIDE SEQUENCE [LARGE SCALE GENOMIC DNA]</scope>
    <source>
        <strain evidence="3 5">Z-7982</strain>
    </source>
</reference>
<dbReference type="Proteomes" id="UP000186879">
    <property type="component" value="Chromosome"/>
</dbReference>
<sequence>MDRDKITEKVLEKLGQIKGVGTTNLLSSEDRETIRKMEKKADQMTLMGLGRGDNQGVKKVLDMDVLVSFLTDMDYEWPCGPNVILKHKDKKVGEDTEDAERIKEVEKCADSLVIGNIIIYDKGVLMEANSSKEPLIVVLPPKECEPVGCIEGVSDAILASPSPPTDEYIKERMCEKNECGSGTFLLGFDFENNG</sequence>
<evidence type="ECO:0000313" key="2">
    <source>
        <dbReference type="EMBL" id="RNI09980.1"/>
    </source>
</evidence>
<dbReference type="AlphaFoldDB" id="A0A1L3Q2A3"/>
<reference evidence="1 4" key="1">
    <citation type="submission" date="2016-10" db="EMBL/GenBank/DDBJ databases">
        <title>Methanohalophilus halophilus.</title>
        <authorList>
            <person name="L'haridon S."/>
        </authorList>
    </citation>
    <scope>NUCLEOTIDE SEQUENCE [LARGE SCALE GENOMIC DNA]</scope>
    <source>
        <strain evidence="1 4">Z-7982</strain>
    </source>
</reference>
<evidence type="ECO:0000313" key="3">
    <source>
        <dbReference type="EMBL" id="SDW64800.1"/>
    </source>
</evidence>
<dbReference type="OrthoDB" id="131404at2157"/>
<dbReference type="STRING" id="2177.BHR79_05300"/>
<dbReference type="Proteomes" id="UP000198669">
    <property type="component" value="Unassembled WGS sequence"/>
</dbReference>
<dbReference type="EMBL" id="CP017921">
    <property type="protein sequence ID" value="APH38963.1"/>
    <property type="molecule type" value="Genomic_DNA"/>
</dbReference>
<keyword evidence="4" id="KW-1185">Reference proteome</keyword>
<name>A0A1L3Q2A3_9EURY</name>
<dbReference type="EMBL" id="RJJG01000003">
    <property type="protein sequence ID" value="RNI09980.1"/>
    <property type="molecule type" value="Genomic_DNA"/>
</dbReference>
<proteinExistence type="predicted"/>
<evidence type="ECO:0000313" key="6">
    <source>
        <dbReference type="Proteomes" id="UP000267921"/>
    </source>
</evidence>